<organism evidence="1 2">
    <name type="scientific">Microbacterium maritypicum</name>
    <name type="common">Microbacterium liquefaciens</name>
    <dbReference type="NCBI Taxonomy" id="33918"/>
    <lineage>
        <taxon>Bacteria</taxon>
        <taxon>Bacillati</taxon>
        <taxon>Actinomycetota</taxon>
        <taxon>Actinomycetes</taxon>
        <taxon>Micrococcales</taxon>
        <taxon>Microbacteriaceae</taxon>
        <taxon>Microbacterium</taxon>
    </lineage>
</organism>
<comment type="caution">
    <text evidence="1">The sequence shown here is derived from an EMBL/GenBank/DDBJ whole genome shotgun (WGS) entry which is preliminary data.</text>
</comment>
<accession>A0AAD3ZYZ2</accession>
<reference evidence="1 2" key="1">
    <citation type="submission" date="2019-09" db="EMBL/GenBank/DDBJ databases">
        <title>Whole genome sequencing of Microbacterium maritypicum.</title>
        <authorList>
            <person name="Lenchi N."/>
        </authorList>
    </citation>
    <scope>NUCLEOTIDE SEQUENCE [LARGE SCALE GENOMIC DNA]</scope>
    <source>
        <strain evidence="1 2">DSM 12512</strain>
    </source>
</reference>
<protein>
    <submittedName>
        <fullName evidence="1">OsmC family peroxiredoxin</fullName>
    </submittedName>
</protein>
<evidence type="ECO:0000313" key="1">
    <source>
        <dbReference type="EMBL" id="KAB1886012.1"/>
    </source>
</evidence>
<evidence type="ECO:0000313" key="2">
    <source>
        <dbReference type="Proteomes" id="UP000436027"/>
    </source>
</evidence>
<dbReference type="Pfam" id="PF02566">
    <property type="entry name" value="OsmC"/>
    <property type="match status" value="1"/>
</dbReference>
<dbReference type="SUPFAM" id="SSF82784">
    <property type="entry name" value="OsmC-like"/>
    <property type="match status" value="1"/>
</dbReference>
<dbReference type="InterPro" id="IPR003718">
    <property type="entry name" value="OsmC/Ohr_fam"/>
</dbReference>
<gene>
    <name evidence="1" type="ORF">F6W70_00665</name>
</gene>
<dbReference type="AlphaFoldDB" id="A0AAD3ZYZ2"/>
<dbReference type="RefSeq" id="WP_151485644.1">
    <property type="nucleotide sequence ID" value="NZ_BAAAIN010000002.1"/>
</dbReference>
<dbReference type="Gene3D" id="3.30.300.20">
    <property type="match status" value="1"/>
</dbReference>
<proteinExistence type="predicted"/>
<dbReference type="Proteomes" id="UP000436027">
    <property type="component" value="Unassembled WGS sequence"/>
</dbReference>
<dbReference type="InterPro" id="IPR015946">
    <property type="entry name" value="KH_dom-like_a/b"/>
</dbReference>
<dbReference type="InterPro" id="IPR036102">
    <property type="entry name" value="OsmC/Ohrsf"/>
</dbReference>
<sequence length="151" mass="16446">MTMTGPVDRPTTAYTVHASVTEAGAAVIEAGTQRIAFDASWGRPQPVALPGPADLLASALAACLLKNVERCSALLPFRYERADVVVTAHRQDRPPSFTRLWYELSLVTDESPRRIELLHENLRRYGTVYNTLAVVCELDGTVVAATEPSGH</sequence>
<name>A0AAD3ZYZ2_MICMQ</name>
<dbReference type="EMBL" id="WAAQ01000001">
    <property type="protein sequence ID" value="KAB1886012.1"/>
    <property type="molecule type" value="Genomic_DNA"/>
</dbReference>